<feature type="signal peptide" evidence="1">
    <location>
        <begin position="1"/>
        <end position="18"/>
    </location>
</feature>
<dbReference type="EMBL" id="JANSUY010000003">
    <property type="protein sequence ID" value="MCR9014697.1"/>
    <property type="molecule type" value="Genomic_DNA"/>
</dbReference>
<dbReference type="GO" id="GO:0016787">
    <property type="term" value="F:hydrolase activity"/>
    <property type="evidence" value="ECO:0007669"/>
    <property type="project" value="UniProtKB-KW"/>
</dbReference>
<gene>
    <name evidence="2" type="ORF">NU887_06580</name>
</gene>
<dbReference type="AlphaFoldDB" id="A0A9X2P709"/>
<organism evidence="2 3">
    <name type="scientific">Aquiflexum gelatinilyticum</name>
    <dbReference type="NCBI Taxonomy" id="2961943"/>
    <lineage>
        <taxon>Bacteria</taxon>
        <taxon>Pseudomonadati</taxon>
        <taxon>Bacteroidota</taxon>
        <taxon>Cytophagia</taxon>
        <taxon>Cytophagales</taxon>
        <taxon>Cyclobacteriaceae</taxon>
        <taxon>Aquiflexum</taxon>
    </lineage>
</organism>
<dbReference type="RefSeq" id="WP_258422578.1">
    <property type="nucleotide sequence ID" value="NZ_JANSUY010000003.1"/>
</dbReference>
<evidence type="ECO:0000313" key="3">
    <source>
        <dbReference type="Proteomes" id="UP001142175"/>
    </source>
</evidence>
<protein>
    <submittedName>
        <fullName evidence="2">Acyloxyacyl hydrolase</fullName>
    </submittedName>
</protein>
<keyword evidence="2" id="KW-0378">Hydrolase</keyword>
<keyword evidence="1" id="KW-0732">Signal</keyword>
<sequence>MKKAVFIFLILSFLTVNAEAQVNSHKIGLESQYGWIIAHNPELQDLASSRPISLNISSQWMRTTRKNWEACNCFHYLGLNLLVVDFQNPKELGQAWNLSGSFEPYLFRTDRWSASLSTGMGVSYLTRIYDPFENPRNTFFSAPISFLLFIAPKLSFELSHQWELQASFSYNHISNGGQSQPNRGMNYPMLGLGVVHYTRKADLPSYEKSPLPNNWSIYADLGFNTRDSDNGNRQPNFTLAGGTYRKFTGIIGLGGGIEIAKDFSLPIQESRIEAVIPGIFLENHFLFGKFDFSQRMVKYMSKPMGYQEDRAFYQRYTLNYMTGKNIRIGAGLKAHGHVAEFMDFRIGWVF</sequence>
<name>A0A9X2P709_9BACT</name>
<reference evidence="2" key="1">
    <citation type="submission" date="2022-08" db="EMBL/GenBank/DDBJ databases">
        <authorList>
            <person name="Zhang D."/>
        </authorList>
    </citation>
    <scope>NUCLEOTIDE SEQUENCE</scope>
    <source>
        <strain evidence="2">XJ19-11</strain>
    </source>
</reference>
<accession>A0A9X2P709</accession>
<evidence type="ECO:0000313" key="2">
    <source>
        <dbReference type="EMBL" id="MCR9014697.1"/>
    </source>
</evidence>
<dbReference type="Gene3D" id="2.40.160.20">
    <property type="match status" value="1"/>
</dbReference>
<comment type="caution">
    <text evidence="2">The sequence shown here is derived from an EMBL/GenBank/DDBJ whole genome shotgun (WGS) entry which is preliminary data.</text>
</comment>
<feature type="chain" id="PRO_5040793376" evidence="1">
    <location>
        <begin position="19"/>
        <end position="350"/>
    </location>
</feature>
<keyword evidence="3" id="KW-1185">Reference proteome</keyword>
<evidence type="ECO:0000256" key="1">
    <source>
        <dbReference type="SAM" id="SignalP"/>
    </source>
</evidence>
<dbReference type="Proteomes" id="UP001142175">
    <property type="component" value="Unassembled WGS sequence"/>
</dbReference>
<proteinExistence type="predicted"/>
<dbReference type="Pfam" id="PF09411">
    <property type="entry name" value="PagL"/>
    <property type="match status" value="1"/>
</dbReference>
<dbReference type="InterPro" id="IPR018550">
    <property type="entry name" value="Lipid-A_deacylase-rel"/>
</dbReference>